<gene>
    <name evidence="2" type="ORF">BBN63_05505</name>
</gene>
<sequence length="534" mass="56455">MTRHELPAEIGAFARYFRGMTALLDPDGGWYAVFRQRDPEGLRACLDGDEVPPWDVVESLLHDLAASHENRPVDRETARAGRLHAASAAAHDRLPGGPDALGERLRLMQHEQATAASRADEVMRRLRQVGEGSPEADQLEYDLAWVRDDYARATARCTELRERLAAVAGPSNAQPAHSARGTQGTPAPRSSSPAHAAPAGPEYGSPEARPTAADGWYRAEEPMVDDQSVFGRPDGGRPTAPDEWFRPEPGRTGGGRDSTGWGGPDGRRGADDASDTGSNPAVGPEDSQEMAQVPGQRRKQRKQRGARFAFTEGGDPAAAPLVPPSNTAPPRGARFGGSPGSERTRTDGPDSGLTREQAEARRAALDTVAVLVRLRAAGRSGEAHVALCEAAARPAEQLPFLAAELHRAELGADWASVLWEASSLPPDRLAAAASALAMAGRDADCGVLLRQGVSRPAEDIGHAAVALGDAGRAQEVQALLGAFVRARTPDDTARVAAVDPTRLVPWLLEAARGVSTGHERDLARALRSAGRGGA</sequence>
<organism evidence="2 3">
    <name type="scientific">Streptomyces niveus</name>
    <name type="common">Streptomyces spheroides</name>
    <dbReference type="NCBI Taxonomy" id="193462"/>
    <lineage>
        <taxon>Bacteria</taxon>
        <taxon>Bacillati</taxon>
        <taxon>Actinomycetota</taxon>
        <taxon>Actinomycetes</taxon>
        <taxon>Kitasatosporales</taxon>
        <taxon>Streptomycetaceae</taxon>
        <taxon>Streptomyces</taxon>
    </lineage>
</organism>
<dbReference type="Proteomes" id="UP000189677">
    <property type="component" value="Chromosome"/>
</dbReference>
<feature type="region of interest" description="Disordered" evidence="1">
    <location>
        <begin position="167"/>
        <end position="210"/>
    </location>
</feature>
<evidence type="ECO:0000256" key="1">
    <source>
        <dbReference type="SAM" id="MobiDB-lite"/>
    </source>
</evidence>
<dbReference type="EMBL" id="CP018047">
    <property type="protein sequence ID" value="AQU65782.1"/>
    <property type="molecule type" value="Genomic_DNA"/>
</dbReference>
<reference evidence="2 3" key="1">
    <citation type="submission" date="2016-11" db="EMBL/GenBank/DDBJ databases">
        <title>Complete genome sequence of Streptomyces niveus SCSIO 3406.</title>
        <authorList>
            <person name="Zhu Q."/>
            <person name="Cheng W."/>
            <person name="Song Y."/>
            <person name="Li Q."/>
            <person name="Ju J."/>
        </authorList>
    </citation>
    <scope>NUCLEOTIDE SEQUENCE [LARGE SCALE GENOMIC DNA]</scope>
    <source>
        <strain evidence="2 3">SCSIO 3406</strain>
    </source>
</reference>
<keyword evidence="3" id="KW-1185">Reference proteome</keyword>
<feature type="compositionally biased region" description="Gly residues" evidence="1">
    <location>
        <begin position="251"/>
        <end position="264"/>
    </location>
</feature>
<accession>A0A1U9QNE0</accession>
<dbReference type="RefSeq" id="WP_107433798.1">
    <property type="nucleotide sequence ID" value="NZ_CP018047.1"/>
</dbReference>
<feature type="region of interest" description="Disordered" evidence="1">
    <location>
        <begin position="224"/>
        <end position="360"/>
    </location>
</feature>
<evidence type="ECO:0008006" key="4">
    <source>
        <dbReference type="Google" id="ProtNLM"/>
    </source>
</evidence>
<protein>
    <recommendedName>
        <fullName evidence="4">UL36 very large tegument protein</fullName>
    </recommendedName>
</protein>
<proteinExistence type="predicted"/>
<feature type="compositionally biased region" description="Low complexity" evidence="1">
    <location>
        <begin position="186"/>
        <end position="201"/>
    </location>
</feature>
<feature type="compositionally biased region" description="Basic residues" evidence="1">
    <location>
        <begin position="296"/>
        <end position="305"/>
    </location>
</feature>
<dbReference type="OrthoDB" id="4336488at2"/>
<name>A0A1U9QNE0_STRNV</name>
<dbReference type="KEGG" id="snw:BBN63_05505"/>
<feature type="compositionally biased region" description="Polar residues" evidence="1">
    <location>
        <begin position="171"/>
        <end position="185"/>
    </location>
</feature>
<evidence type="ECO:0000313" key="3">
    <source>
        <dbReference type="Proteomes" id="UP000189677"/>
    </source>
</evidence>
<dbReference type="AlphaFoldDB" id="A0A1U9QNE0"/>
<evidence type="ECO:0000313" key="2">
    <source>
        <dbReference type="EMBL" id="AQU65782.1"/>
    </source>
</evidence>